<dbReference type="eggNOG" id="COG0664">
    <property type="taxonomic scope" value="Bacteria"/>
</dbReference>
<evidence type="ECO:0000313" key="7">
    <source>
        <dbReference type="Proteomes" id="UP000009145"/>
    </source>
</evidence>
<dbReference type="PROSITE" id="PS00888">
    <property type="entry name" value="CNMP_BINDING_1"/>
    <property type="match status" value="1"/>
</dbReference>
<dbReference type="PRINTS" id="PR00034">
    <property type="entry name" value="HTHCRP"/>
</dbReference>
<dbReference type="InterPro" id="IPR036390">
    <property type="entry name" value="WH_DNA-bd_sf"/>
</dbReference>
<dbReference type="Gene3D" id="1.10.10.10">
    <property type="entry name" value="Winged helix-like DNA-binding domain superfamily/Winged helix DNA-binding domain"/>
    <property type="match status" value="1"/>
</dbReference>
<dbReference type="PATRIC" id="fig|754477.3.peg.215"/>
<evidence type="ECO:0000313" key="6">
    <source>
        <dbReference type="EMBL" id="AFJ01396.1"/>
    </source>
</evidence>
<evidence type="ECO:0000256" key="1">
    <source>
        <dbReference type="ARBA" id="ARBA00023015"/>
    </source>
</evidence>
<keyword evidence="6" id="KW-0675">Receptor</keyword>
<feature type="domain" description="Cyclic nucleotide-binding" evidence="4">
    <location>
        <begin position="34"/>
        <end position="118"/>
    </location>
</feature>
<dbReference type="GO" id="GO:0003677">
    <property type="term" value="F:DNA binding"/>
    <property type="evidence" value="ECO:0007669"/>
    <property type="project" value="UniProtKB-KW"/>
</dbReference>
<dbReference type="InterPro" id="IPR036388">
    <property type="entry name" value="WH-like_DNA-bd_sf"/>
</dbReference>
<keyword evidence="3" id="KW-0804">Transcription</keyword>
<dbReference type="Pfam" id="PF00027">
    <property type="entry name" value="cNMP_binding"/>
    <property type="match status" value="1"/>
</dbReference>
<dbReference type="InterPro" id="IPR018488">
    <property type="entry name" value="cNMP-bd_CS"/>
</dbReference>
<dbReference type="InterPro" id="IPR050397">
    <property type="entry name" value="Env_Response_Regulators"/>
</dbReference>
<evidence type="ECO:0000256" key="3">
    <source>
        <dbReference type="ARBA" id="ARBA00023163"/>
    </source>
</evidence>
<dbReference type="SMART" id="SM00100">
    <property type="entry name" value="cNMP"/>
    <property type="match status" value="1"/>
</dbReference>
<protein>
    <submittedName>
        <fullName evidence="6">Cyclic AMP receptor protein</fullName>
    </submittedName>
</protein>
<reference evidence="6 7" key="1">
    <citation type="journal article" date="2012" name="J. Bacteriol.">
        <title>Complete genome sequences of Methylophaga sp. strain JAM1 and Methylophaga sp. strain JAM7.</title>
        <authorList>
            <person name="Villeneuve C."/>
            <person name="Martineau C."/>
            <person name="Mauffrey F."/>
            <person name="Villemur R."/>
        </authorList>
    </citation>
    <scope>NUCLEOTIDE SEQUENCE [LARGE SCALE GENOMIC DNA]</scope>
    <source>
        <strain evidence="6 7">JAM7</strain>
    </source>
</reference>
<dbReference type="PROSITE" id="PS51063">
    <property type="entry name" value="HTH_CRP_2"/>
    <property type="match status" value="1"/>
</dbReference>
<dbReference type="KEGG" id="mec:Q7C_215"/>
<dbReference type="AlphaFoldDB" id="I1YEQ3"/>
<dbReference type="GO" id="GO:0003700">
    <property type="term" value="F:DNA-binding transcription factor activity"/>
    <property type="evidence" value="ECO:0007669"/>
    <property type="project" value="TreeGrafter"/>
</dbReference>
<accession>I1YEQ3</accession>
<dbReference type="InterPro" id="IPR000595">
    <property type="entry name" value="cNMP-bd_dom"/>
</dbReference>
<dbReference type="InterPro" id="IPR018490">
    <property type="entry name" value="cNMP-bd_dom_sf"/>
</dbReference>
<dbReference type="EMBL" id="CP003380">
    <property type="protein sequence ID" value="AFJ01396.1"/>
    <property type="molecule type" value="Genomic_DNA"/>
</dbReference>
<dbReference type="HOGENOM" id="CLU_075053_3_5_6"/>
<dbReference type="CDD" id="cd00038">
    <property type="entry name" value="CAP_ED"/>
    <property type="match status" value="1"/>
</dbReference>
<dbReference type="SUPFAM" id="SSF51206">
    <property type="entry name" value="cAMP-binding domain-like"/>
    <property type="match status" value="1"/>
</dbReference>
<evidence type="ECO:0000256" key="2">
    <source>
        <dbReference type="ARBA" id="ARBA00023125"/>
    </source>
</evidence>
<keyword evidence="1" id="KW-0805">Transcription regulation</keyword>
<dbReference type="Pfam" id="PF00325">
    <property type="entry name" value="Crp"/>
    <property type="match status" value="1"/>
</dbReference>
<name>I1YEQ3_METFJ</name>
<feature type="domain" description="HTH crp-type" evidence="5">
    <location>
        <begin position="155"/>
        <end position="227"/>
    </location>
</feature>
<dbReference type="PANTHER" id="PTHR24567:SF68">
    <property type="entry name" value="DNA-BINDING TRANSCRIPTIONAL DUAL REGULATOR CRP"/>
    <property type="match status" value="1"/>
</dbReference>
<sequence length="240" mass="27359">MAYAPFGLEKAMDYHKHKAIESGLAEFFQFCHSRHYPAKTIIVRPGDAADKLYYLREGSVSICMENEEGEELIVAYLNQGDFIGEVGLFSEVGDRMVTVRARSDCRTEEISYQQIRSMAETHLKNCYPMLLQTLAEQLARRLLSTTRKASDMAFLDVAGRVMAALEELSIQPDAMRHEEGIQIKVTRQEISRIVGCSREMVGRVMKELQEQGTLWAHGKTVILYDESHRRSPVQIKKRAI</sequence>
<dbReference type="STRING" id="754477.Q7C_215"/>
<dbReference type="Proteomes" id="UP000009145">
    <property type="component" value="Chromosome"/>
</dbReference>
<dbReference type="NCBIfam" id="NF008732">
    <property type="entry name" value="PRK11753.1"/>
    <property type="match status" value="1"/>
</dbReference>
<dbReference type="InterPro" id="IPR012318">
    <property type="entry name" value="HTH_CRP"/>
</dbReference>
<dbReference type="SUPFAM" id="SSF46785">
    <property type="entry name" value="Winged helix' DNA-binding domain"/>
    <property type="match status" value="1"/>
</dbReference>
<dbReference type="GO" id="GO:0005829">
    <property type="term" value="C:cytosol"/>
    <property type="evidence" value="ECO:0007669"/>
    <property type="project" value="TreeGrafter"/>
</dbReference>
<dbReference type="PANTHER" id="PTHR24567">
    <property type="entry name" value="CRP FAMILY TRANSCRIPTIONAL REGULATORY PROTEIN"/>
    <property type="match status" value="1"/>
</dbReference>
<evidence type="ECO:0000259" key="4">
    <source>
        <dbReference type="PROSITE" id="PS50042"/>
    </source>
</evidence>
<keyword evidence="7" id="KW-1185">Reference proteome</keyword>
<dbReference type="InterPro" id="IPR014710">
    <property type="entry name" value="RmlC-like_jellyroll"/>
</dbReference>
<evidence type="ECO:0000259" key="5">
    <source>
        <dbReference type="PROSITE" id="PS51063"/>
    </source>
</evidence>
<dbReference type="PROSITE" id="PS50042">
    <property type="entry name" value="CNMP_BINDING_3"/>
    <property type="match status" value="1"/>
</dbReference>
<gene>
    <name evidence="6" type="ordered locus">Q7C_215</name>
</gene>
<dbReference type="SMART" id="SM00419">
    <property type="entry name" value="HTH_CRP"/>
    <property type="match status" value="1"/>
</dbReference>
<dbReference type="Gene3D" id="2.60.120.10">
    <property type="entry name" value="Jelly Rolls"/>
    <property type="match status" value="1"/>
</dbReference>
<organism evidence="6 7">
    <name type="scientific">Methylophaga frappieri (strain ATCC BAA-2434 / DSM 25690 / JAM7)</name>
    <dbReference type="NCBI Taxonomy" id="754477"/>
    <lineage>
        <taxon>Bacteria</taxon>
        <taxon>Pseudomonadati</taxon>
        <taxon>Pseudomonadota</taxon>
        <taxon>Gammaproteobacteria</taxon>
        <taxon>Thiotrichales</taxon>
        <taxon>Piscirickettsiaceae</taxon>
        <taxon>Methylophaga</taxon>
    </lineage>
</organism>
<proteinExistence type="predicted"/>
<keyword evidence="2" id="KW-0238">DNA-binding</keyword>